<organism evidence="2 3">
    <name type="scientific">Ephemerocybe angulata</name>
    <dbReference type="NCBI Taxonomy" id="980116"/>
    <lineage>
        <taxon>Eukaryota</taxon>
        <taxon>Fungi</taxon>
        <taxon>Dikarya</taxon>
        <taxon>Basidiomycota</taxon>
        <taxon>Agaricomycotina</taxon>
        <taxon>Agaricomycetes</taxon>
        <taxon>Agaricomycetidae</taxon>
        <taxon>Agaricales</taxon>
        <taxon>Agaricineae</taxon>
        <taxon>Psathyrellaceae</taxon>
        <taxon>Ephemerocybe</taxon>
    </lineage>
</organism>
<feature type="compositionally biased region" description="Basic and acidic residues" evidence="1">
    <location>
        <begin position="42"/>
        <end position="78"/>
    </location>
</feature>
<gene>
    <name evidence="2" type="ORF">DFP72DRAFT_1073013</name>
</gene>
<dbReference type="EMBL" id="JACGCI010000061">
    <property type="protein sequence ID" value="KAF6749789.1"/>
    <property type="molecule type" value="Genomic_DNA"/>
</dbReference>
<feature type="compositionally biased region" description="Low complexity" evidence="1">
    <location>
        <begin position="87"/>
        <end position="101"/>
    </location>
</feature>
<proteinExistence type="predicted"/>
<name>A0A8H6HNC8_9AGAR</name>
<evidence type="ECO:0000313" key="3">
    <source>
        <dbReference type="Proteomes" id="UP000521943"/>
    </source>
</evidence>
<keyword evidence="3" id="KW-1185">Reference proteome</keyword>
<feature type="region of interest" description="Disordered" evidence="1">
    <location>
        <begin position="16"/>
        <end position="101"/>
    </location>
</feature>
<evidence type="ECO:0000313" key="2">
    <source>
        <dbReference type="EMBL" id="KAF6749789.1"/>
    </source>
</evidence>
<accession>A0A8H6HNC8</accession>
<dbReference type="Proteomes" id="UP000521943">
    <property type="component" value="Unassembled WGS sequence"/>
</dbReference>
<dbReference type="AlphaFoldDB" id="A0A8H6HNC8"/>
<reference evidence="2 3" key="1">
    <citation type="submission" date="2020-07" db="EMBL/GenBank/DDBJ databases">
        <title>Comparative genomics of pyrophilous fungi reveals a link between fire events and developmental genes.</title>
        <authorList>
            <consortium name="DOE Joint Genome Institute"/>
            <person name="Steindorff A.S."/>
            <person name="Carver A."/>
            <person name="Calhoun S."/>
            <person name="Stillman K."/>
            <person name="Liu H."/>
            <person name="Lipzen A."/>
            <person name="Pangilinan J."/>
            <person name="Labutti K."/>
            <person name="Bruns T.D."/>
            <person name="Grigoriev I.V."/>
        </authorList>
    </citation>
    <scope>NUCLEOTIDE SEQUENCE [LARGE SCALE GENOMIC DNA]</scope>
    <source>
        <strain evidence="2 3">CBS 144469</strain>
    </source>
</reference>
<comment type="caution">
    <text evidence="2">The sequence shown here is derived from an EMBL/GenBank/DDBJ whole genome shotgun (WGS) entry which is preliminary data.</text>
</comment>
<sequence>MQQVLQRRATVSQALIFGTSIQQPHPHPALTPVPSRTPSKASKSDVSDPVSEKKQDKKDKKKKGEPSEDDGKTPHQIELEQGAAINPAPSRSSPLNPPRSSTRRILTLSLAWWSCWVATR</sequence>
<evidence type="ECO:0000256" key="1">
    <source>
        <dbReference type="SAM" id="MobiDB-lite"/>
    </source>
</evidence>
<protein>
    <submittedName>
        <fullName evidence="2">Uncharacterized protein</fullName>
    </submittedName>
</protein>